<feature type="region of interest" description="Disordered" evidence="2">
    <location>
        <begin position="1"/>
        <end position="170"/>
    </location>
</feature>
<feature type="compositionally biased region" description="Acidic residues" evidence="2">
    <location>
        <begin position="107"/>
        <end position="116"/>
    </location>
</feature>
<comment type="caution">
    <text evidence="3">The sequence shown here is derived from an EMBL/GenBank/DDBJ whole genome shotgun (WGS) entry which is preliminary data.</text>
</comment>
<keyword evidence="1" id="KW-0175">Coiled coil</keyword>
<feature type="coiled-coil region" evidence="1">
    <location>
        <begin position="296"/>
        <end position="337"/>
    </location>
</feature>
<keyword evidence="4" id="KW-1185">Reference proteome</keyword>
<evidence type="ECO:0000256" key="1">
    <source>
        <dbReference type="SAM" id="Coils"/>
    </source>
</evidence>
<evidence type="ECO:0008006" key="5">
    <source>
        <dbReference type="Google" id="ProtNLM"/>
    </source>
</evidence>
<dbReference type="STRING" id="314265.R2601_15065"/>
<dbReference type="Proteomes" id="UP000006230">
    <property type="component" value="Unassembled WGS sequence"/>
</dbReference>
<feature type="compositionally biased region" description="Basic and acidic residues" evidence="2">
    <location>
        <begin position="137"/>
        <end position="152"/>
    </location>
</feature>
<evidence type="ECO:0000256" key="2">
    <source>
        <dbReference type="SAM" id="MobiDB-lite"/>
    </source>
</evidence>
<proteinExistence type="predicted"/>
<dbReference type="EMBL" id="AATQ01000026">
    <property type="protein sequence ID" value="EAU45455.1"/>
    <property type="molecule type" value="Genomic_DNA"/>
</dbReference>
<protein>
    <recommendedName>
        <fullName evidence="5">Mitochondrial inner membrane protein</fullName>
    </recommendedName>
</protein>
<feature type="compositionally biased region" description="Low complexity" evidence="2">
    <location>
        <begin position="153"/>
        <end position="166"/>
    </location>
</feature>
<reference evidence="3 4" key="1">
    <citation type="journal article" date="2010" name="J. Bacteriol.">
        <title>Genome sequences of Pelagibaca bermudensis HTCC2601T and Maritimibacter alkaliphilus HTCC2654T, the type strains of two marine Roseobacter genera.</title>
        <authorList>
            <person name="Thrash J.C."/>
            <person name="Cho J.C."/>
            <person name="Ferriera S."/>
            <person name="Johnson J."/>
            <person name="Vergin K.L."/>
            <person name="Giovannoni S.J."/>
        </authorList>
    </citation>
    <scope>NUCLEOTIDE SEQUENCE [LARGE SCALE GENOMIC DNA]</scope>
    <source>
        <strain evidence="4">DSM 26914 / JCM 13377 / KCTC 12554 / HTCC2601</strain>
    </source>
</reference>
<dbReference type="AlphaFoldDB" id="Q0FMS0"/>
<dbReference type="eggNOG" id="COG4223">
    <property type="taxonomic scope" value="Bacteria"/>
</dbReference>
<accession>Q0FMS0</accession>
<dbReference type="HOGENOM" id="CLU_040166_0_0_5"/>
<name>Q0FMS0_SALBH</name>
<gene>
    <name evidence="3" type="ORF">R2601_15065</name>
</gene>
<feature type="compositionally biased region" description="Acidic residues" evidence="2">
    <location>
        <begin position="66"/>
        <end position="86"/>
    </location>
</feature>
<organism evidence="3 4">
    <name type="scientific">Salipiger bermudensis (strain DSM 26914 / JCM 13377 / KCTC 12554 / HTCC2601)</name>
    <name type="common">Pelagibaca bermudensis</name>
    <dbReference type="NCBI Taxonomy" id="314265"/>
    <lineage>
        <taxon>Bacteria</taxon>
        <taxon>Pseudomonadati</taxon>
        <taxon>Pseudomonadota</taxon>
        <taxon>Alphaproteobacteria</taxon>
        <taxon>Rhodobacterales</taxon>
        <taxon>Roseobacteraceae</taxon>
        <taxon>Salipiger</taxon>
    </lineage>
</organism>
<evidence type="ECO:0000313" key="4">
    <source>
        <dbReference type="Proteomes" id="UP000006230"/>
    </source>
</evidence>
<sequence>MDGAEEQADEAKTPETELTPETTSDAVVTEEDDAEITSSEAGDDTPTGEIEDREADETVAASGDDSLTDDDSLSEAGDDSLADDDSLSAAGEDSLADDDTLASGEDSVGDDTLEGDDQIHSAGEAEMLAAEEQSSDSDARESDPASVHERLASSRAASRASAAPAAEVATHETVVERKGGFMPMLLGGVIAAALGYGASSYQSGTWPFETAAEPDSFREDTTTALGEQAARIDALAAEVQTATDTANGIDLSGLESAVEGLRADLDAASGSYDALAGRIDAIERRPVEESVSPEAMAAYENELNLLRDAIAQQRLEVEEMTQQALEAESNAEQQAALSKARAALSEVYAALSAGEPYAEQVNTIEANGVSVSSELSGPAGDGVPTLAALTEDYPPAAREALSEARRLESDAETGTQRFATFLADQIGARSVTPRAGDAPDAILSRAEAALRDGDLQQALTELEALPDEAKAPLSDWMARAQTRVAAVSAADGLAQELNKE</sequence>
<evidence type="ECO:0000313" key="3">
    <source>
        <dbReference type="EMBL" id="EAU45455.1"/>
    </source>
</evidence>